<dbReference type="GO" id="GO:0006351">
    <property type="term" value="P:DNA-templated transcription"/>
    <property type="evidence" value="ECO:0007669"/>
    <property type="project" value="UniProtKB-UniRule"/>
</dbReference>
<comment type="function">
    <text evidence="5">Transcription activator.</text>
</comment>
<comment type="domain">
    <text evidence="5">The QLQ domain and WRC domain may be involved in protein-protein interaction and DNA-binding, respectively.</text>
</comment>
<evidence type="ECO:0000256" key="2">
    <source>
        <dbReference type="ARBA" id="ARBA00008122"/>
    </source>
</evidence>
<keyword evidence="5" id="KW-0804">Transcription</keyword>
<dbReference type="InterPro" id="IPR014978">
    <property type="entry name" value="Gln-Leu-Gln_QLQ"/>
</dbReference>
<dbReference type="PANTHER" id="PTHR31602">
    <property type="entry name" value="GROWTH-REGULATING FACTOR 5"/>
    <property type="match status" value="1"/>
</dbReference>
<comment type="subcellular location">
    <subcellularLocation>
        <location evidence="1 5">Nucleus</location>
    </subcellularLocation>
</comment>
<dbReference type="InterPro" id="IPR031137">
    <property type="entry name" value="GRF"/>
</dbReference>
<dbReference type="GO" id="GO:0006355">
    <property type="term" value="P:regulation of DNA-templated transcription"/>
    <property type="evidence" value="ECO:0007669"/>
    <property type="project" value="InterPro"/>
</dbReference>
<feature type="domain" description="WRC" evidence="8">
    <location>
        <begin position="187"/>
        <end position="232"/>
    </location>
</feature>
<dbReference type="PROSITE" id="PS51666">
    <property type="entry name" value="QLQ"/>
    <property type="match status" value="1"/>
</dbReference>
<dbReference type="PROSITE" id="PS51667">
    <property type="entry name" value="WRC"/>
    <property type="match status" value="1"/>
</dbReference>
<dbReference type="Proteomes" id="UP000238479">
    <property type="component" value="Chromosome 7"/>
</dbReference>
<dbReference type="EMBL" id="PDCK01000045">
    <property type="protein sequence ID" value="PRQ16725.1"/>
    <property type="molecule type" value="Genomic_DNA"/>
</dbReference>
<dbReference type="STRING" id="74649.A0A2P6P470"/>
<reference evidence="9 10" key="1">
    <citation type="journal article" date="2018" name="Nat. Genet.">
        <title>The Rosa genome provides new insights in the design of modern roses.</title>
        <authorList>
            <person name="Bendahmane M."/>
        </authorList>
    </citation>
    <scope>NUCLEOTIDE SEQUENCE [LARGE SCALE GENOMIC DNA]</scope>
    <source>
        <strain evidence="10">cv. Old Blush</strain>
    </source>
</reference>
<evidence type="ECO:0000313" key="10">
    <source>
        <dbReference type="Proteomes" id="UP000238479"/>
    </source>
</evidence>
<evidence type="ECO:0000259" key="8">
    <source>
        <dbReference type="PROSITE" id="PS51667"/>
    </source>
</evidence>
<accession>A0A2P6P470</accession>
<comment type="caution">
    <text evidence="9">The sequence shown here is derived from an EMBL/GenBank/DDBJ whole genome shotgun (WGS) entry which is preliminary data.</text>
</comment>
<dbReference type="OMA" id="TECCDIG"/>
<keyword evidence="3 5" id="KW-0539">Nucleus</keyword>
<organism evidence="9 10">
    <name type="scientific">Rosa chinensis</name>
    <name type="common">China rose</name>
    <dbReference type="NCBI Taxonomy" id="74649"/>
    <lineage>
        <taxon>Eukaryota</taxon>
        <taxon>Viridiplantae</taxon>
        <taxon>Streptophyta</taxon>
        <taxon>Embryophyta</taxon>
        <taxon>Tracheophyta</taxon>
        <taxon>Spermatophyta</taxon>
        <taxon>Magnoliopsida</taxon>
        <taxon>eudicotyledons</taxon>
        <taxon>Gunneridae</taxon>
        <taxon>Pentapetalae</taxon>
        <taxon>rosids</taxon>
        <taxon>fabids</taxon>
        <taxon>Rosales</taxon>
        <taxon>Rosaceae</taxon>
        <taxon>Rosoideae</taxon>
        <taxon>Rosoideae incertae sedis</taxon>
        <taxon>Rosa</taxon>
    </lineage>
</organism>
<evidence type="ECO:0000256" key="6">
    <source>
        <dbReference type="SAM" id="MobiDB-lite"/>
    </source>
</evidence>
<name>A0A2P6P470_ROSCH</name>
<dbReference type="Pfam" id="PF08879">
    <property type="entry name" value="WRC"/>
    <property type="match status" value="1"/>
</dbReference>
<dbReference type="GO" id="GO:0099402">
    <property type="term" value="P:plant organ development"/>
    <property type="evidence" value="ECO:0007669"/>
    <property type="project" value="UniProtKB-ARBA"/>
</dbReference>
<protein>
    <recommendedName>
        <fullName evidence="5">Growth-regulating factor</fullName>
    </recommendedName>
</protein>
<dbReference type="Pfam" id="PF08880">
    <property type="entry name" value="QLQ"/>
    <property type="match status" value="1"/>
</dbReference>
<proteinExistence type="inferred from homology"/>
<keyword evidence="10" id="KW-1185">Reference proteome</keyword>
<evidence type="ECO:0000256" key="5">
    <source>
        <dbReference type="RuleBase" id="RU367127"/>
    </source>
</evidence>
<evidence type="ECO:0000313" key="9">
    <source>
        <dbReference type="EMBL" id="PRQ16725.1"/>
    </source>
</evidence>
<dbReference type="InterPro" id="IPR014977">
    <property type="entry name" value="WRC_dom"/>
</dbReference>
<feature type="region of interest" description="Disordered" evidence="6">
    <location>
        <begin position="307"/>
        <end position="345"/>
    </location>
</feature>
<dbReference type="SMART" id="SM00951">
    <property type="entry name" value="QLQ"/>
    <property type="match status" value="1"/>
</dbReference>
<dbReference type="PANTHER" id="PTHR31602:SF3">
    <property type="entry name" value="GROWTH-REGULATING FACTOR 8"/>
    <property type="match status" value="1"/>
</dbReference>
<dbReference type="GO" id="GO:0005524">
    <property type="term" value="F:ATP binding"/>
    <property type="evidence" value="ECO:0007669"/>
    <property type="project" value="UniProtKB-UniRule"/>
</dbReference>
<keyword evidence="5" id="KW-0010">Activator</keyword>
<feature type="domain" description="QLQ" evidence="7">
    <location>
        <begin position="124"/>
        <end position="159"/>
    </location>
</feature>
<evidence type="ECO:0000256" key="3">
    <source>
        <dbReference type="ARBA" id="ARBA00023242"/>
    </source>
</evidence>
<gene>
    <name evidence="9" type="ORF">RchiOBHm_Chr7g0187381</name>
</gene>
<evidence type="ECO:0000256" key="1">
    <source>
        <dbReference type="ARBA" id="ARBA00004123"/>
    </source>
</evidence>
<dbReference type="GO" id="GO:0005634">
    <property type="term" value="C:nucleus"/>
    <property type="evidence" value="ECO:0007669"/>
    <property type="project" value="UniProtKB-SubCell"/>
</dbReference>
<comment type="caution">
    <text evidence="4">Lacks conserved residue(s) required for the propagation of feature annotation.</text>
</comment>
<sequence>MKSRRNGFVETETECCDIGLGLMMETHHQSFPCKKMNQMVTVMPHHEPQFCSGGFDGETASSNSTPLFYNTSNNNNPGITDIYNAASSDFGSVVVPKNLQQPYYSDSLSFSSSGGMVNVNVRIPFTPAQREELETQTVIYKYIMACLPVPQQLILSITNNPSPNGARDSSRTRGVRDMLVGFSRSLDPEPWRCKRTDGKKWRCSRDIAPDQKYCERHCHKRRSRKHVESIPNLLNNKNANMLNPKPSSFKNNNQTPFSSSMVTPAAASHGQPRALDWFVNGESASVAVSNQEWEQLMPFKLGLNSHTSKRDTDVDFPKQQNESSLNLYGGGSQGLQSQRSHDYLGGALNSNQAQQTRHFIDAWSTERDGNGIDELGQRKRGSVALNQKLPLSSLTLSMSGENSEANEENGNRQMGVGVFGSERQNVTWMSPLSWMSSTPGGPLAEALCLGIASSTRATTASNGCRSSNADVRQEFDLIN</sequence>
<evidence type="ECO:0000259" key="7">
    <source>
        <dbReference type="PROSITE" id="PS51666"/>
    </source>
</evidence>
<keyword evidence="5" id="KW-0805">Transcription regulation</keyword>
<evidence type="ECO:0000256" key="4">
    <source>
        <dbReference type="PROSITE-ProRule" id="PRU01002"/>
    </source>
</evidence>
<dbReference type="AlphaFoldDB" id="A0A2P6P470"/>
<dbReference type="Gramene" id="PRQ16725">
    <property type="protein sequence ID" value="PRQ16725"/>
    <property type="gene ID" value="RchiOBHm_Chr7g0187381"/>
</dbReference>
<comment type="similarity">
    <text evidence="2 5">Belongs to the GRF family.</text>
</comment>